<sequence>MNLQWLKSSPNLTKGIGVINELEDARFEHFLRRIVSKLKTQSSEIFTEEEMQKLEKIFKITHDDLLLSVKTIIYIFKRLHKFIFMPLDLKNDLKEIGFNNEKADFIVKVWSSDTRLTLNELSGDSINDSSDSLHFSWKLNAELSSDTCKKSKVPKAYLTLAGDKETSVIELTHSELYSMFIQFESIQNELDNLI</sequence>
<dbReference type="EMBL" id="JH668314">
    <property type="protein sequence ID" value="KAG6444897.1"/>
    <property type="molecule type" value="Genomic_DNA"/>
</dbReference>
<accession>A0A921YST5</accession>
<name>A0A921YST5_MANSE</name>
<dbReference type="AlphaFoldDB" id="A0A921YST5"/>
<feature type="domain" description="COMM" evidence="1">
    <location>
        <begin position="131"/>
        <end position="194"/>
    </location>
</feature>
<dbReference type="Pfam" id="PF21672">
    <property type="entry name" value="COMM_HN"/>
    <property type="match status" value="1"/>
</dbReference>
<protein>
    <recommendedName>
        <fullName evidence="1">COMM domain-containing protein</fullName>
    </recommendedName>
</protein>
<organism evidence="2 3">
    <name type="scientific">Manduca sexta</name>
    <name type="common">Tobacco hawkmoth</name>
    <name type="synonym">Tobacco hornworm</name>
    <dbReference type="NCBI Taxonomy" id="7130"/>
    <lineage>
        <taxon>Eukaryota</taxon>
        <taxon>Metazoa</taxon>
        <taxon>Ecdysozoa</taxon>
        <taxon>Arthropoda</taxon>
        <taxon>Hexapoda</taxon>
        <taxon>Insecta</taxon>
        <taxon>Pterygota</taxon>
        <taxon>Neoptera</taxon>
        <taxon>Endopterygota</taxon>
        <taxon>Lepidoptera</taxon>
        <taxon>Glossata</taxon>
        <taxon>Ditrysia</taxon>
        <taxon>Bombycoidea</taxon>
        <taxon>Sphingidae</taxon>
        <taxon>Sphinginae</taxon>
        <taxon>Sphingini</taxon>
        <taxon>Manduca</taxon>
    </lineage>
</organism>
<dbReference type="Pfam" id="PF07258">
    <property type="entry name" value="COMM_domain"/>
    <property type="match status" value="1"/>
</dbReference>
<proteinExistence type="predicted"/>
<dbReference type="InterPro" id="IPR017920">
    <property type="entry name" value="COMM"/>
</dbReference>
<gene>
    <name evidence="2" type="ORF">O3G_MSEX003611</name>
</gene>
<reference evidence="2" key="2">
    <citation type="submission" date="2020-12" db="EMBL/GenBank/DDBJ databases">
        <authorList>
            <person name="Kanost M."/>
        </authorList>
    </citation>
    <scope>NUCLEOTIDE SEQUENCE</scope>
</reference>
<evidence type="ECO:0000313" key="2">
    <source>
        <dbReference type="EMBL" id="KAG6444897.1"/>
    </source>
</evidence>
<dbReference type="PANTHER" id="PTHR12333:SF0">
    <property type="entry name" value="COMM DOMAIN-CONTAINING PROTEIN 10"/>
    <property type="match status" value="1"/>
</dbReference>
<dbReference type="PANTHER" id="PTHR12333">
    <property type="entry name" value="COMM DOMAIN CONTAINING PROTEIN 10"/>
    <property type="match status" value="1"/>
</dbReference>
<reference evidence="2" key="1">
    <citation type="journal article" date="2016" name="Insect Biochem. Mol. Biol.">
        <title>Multifaceted biological insights from a draft genome sequence of the tobacco hornworm moth, Manduca sexta.</title>
        <authorList>
            <person name="Kanost M.R."/>
            <person name="Arrese E.L."/>
            <person name="Cao X."/>
            <person name="Chen Y.R."/>
            <person name="Chellapilla S."/>
            <person name="Goldsmith M.R."/>
            <person name="Grosse-Wilde E."/>
            <person name="Heckel D.G."/>
            <person name="Herndon N."/>
            <person name="Jiang H."/>
            <person name="Papanicolaou A."/>
            <person name="Qu J."/>
            <person name="Soulages J.L."/>
            <person name="Vogel H."/>
            <person name="Walters J."/>
            <person name="Waterhouse R.M."/>
            <person name="Ahn S.J."/>
            <person name="Almeida F.C."/>
            <person name="An C."/>
            <person name="Aqrawi P."/>
            <person name="Bretschneider A."/>
            <person name="Bryant W.B."/>
            <person name="Bucks S."/>
            <person name="Chao H."/>
            <person name="Chevignon G."/>
            <person name="Christen J.M."/>
            <person name="Clarke D.F."/>
            <person name="Dittmer N.T."/>
            <person name="Ferguson L.C.F."/>
            <person name="Garavelou S."/>
            <person name="Gordon K.H.J."/>
            <person name="Gunaratna R.T."/>
            <person name="Han Y."/>
            <person name="Hauser F."/>
            <person name="He Y."/>
            <person name="Heidel-Fischer H."/>
            <person name="Hirsh A."/>
            <person name="Hu Y."/>
            <person name="Jiang H."/>
            <person name="Kalra D."/>
            <person name="Klinner C."/>
            <person name="Konig C."/>
            <person name="Kovar C."/>
            <person name="Kroll A.R."/>
            <person name="Kuwar S.S."/>
            <person name="Lee S.L."/>
            <person name="Lehman R."/>
            <person name="Li K."/>
            <person name="Li Z."/>
            <person name="Liang H."/>
            <person name="Lovelace S."/>
            <person name="Lu Z."/>
            <person name="Mansfield J.H."/>
            <person name="McCulloch K.J."/>
            <person name="Mathew T."/>
            <person name="Morton B."/>
            <person name="Muzny D.M."/>
            <person name="Neunemann D."/>
            <person name="Ongeri F."/>
            <person name="Pauchet Y."/>
            <person name="Pu L.L."/>
            <person name="Pyrousis I."/>
            <person name="Rao X.J."/>
            <person name="Redding A."/>
            <person name="Roesel C."/>
            <person name="Sanchez-Gracia A."/>
            <person name="Schaack S."/>
            <person name="Shukla A."/>
            <person name="Tetreau G."/>
            <person name="Wang Y."/>
            <person name="Xiong G.H."/>
            <person name="Traut W."/>
            <person name="Walsh T.K."/>
            <person name="Worley K.C."/>
            <person name="Wu D."/>
            <person name="Wu W."/>
            <person name="Wu Y.Q."/>
            <person name="Zhang X."/>
            <person name="Zou Z."/>
            <person name="Zucker H."/>
            <person name="Briscoe A.D."/>
            <person name="Burmester T."/>
            <person name="Clem R.J."/>
            <person name="Feyereisen R."/>
            <person name="Grimmelikhuijzen C.J.P."/>
            <person name="Hamodrakas S.J."/>
            <person name="Hansson B.S."/>
            <person name="Huguet E."/>
            <person name="Jermiin L.S."/>
            <person name="Lan Q."/>
            <person name="Lehman H.K."/>
            <person name="Lorenzen M."/>
            <person name="Merzendorfer H."/>
            <person name="Michalopoulos I."/>
            <person name="Morton D.B."/>
            <person name="Muthukrishnan S."/>
            <person name="Oakeshott J.G."/>
            <person name="Palmer W."/>
            <person name="Park Y."/>
            <person name="Passarelli A.L."/>
            <person name="Rozas J."/>
            <person name="Schwartz L.M."/>
            <person name="Smith W."/>
            <person name="Southgate A."/>
            <person name="Vilcinskas A."/>
            <person name="Vogt R."/>
            <person name="Wang P."/>
            <person name="Werren J."/>
            <person name="Yu X.Q."/>
            <person name="Zhou J.J."/>
            <person name="Brown S.J."/>
            <person name="Scherer S.E."/>
            <person name="Richards S."/>
            <person name="Blissard G.W."/>
        </authorList>
    </citation>
    <scope>NUCLEOTIDE SEQUENCE</scope>
</reference>
<dbReference type="InterPro" id="IPR037361">
    <property type="entry name" value="COMMD10"/>
</dbReference>
<evidence type="ECO:0000259" key="1">
    <source>
        <dbReference type="PROSITE" id="PS51269"/>
    </source>
</evidence>
<evidence type="ECO:0000313" key="3">
    <source>
        <dbReference type="Proteomes" id="UP000791440"/>
    </source>
</evidence>
<keyword evidence="3" id="KW-1185">Reference proteome</keyword>
<dbReference type="PROSITE" id="PS51269">
    <property type="entry name" value="COMM"/>
    <property type="match status" value="1"/>
</dbReference>
<dbReference type="Proteomes" id="UP000791440">
    <property type="component" value="Unassembled WGS sequence"/>
</dbReference>
<comment type="caution">
    <text evidence="2">The sequence shown here is derived from an EMBL/GenBank/DDBJ whole genome shotgun (WGS) entry which is preliminary data.</text>
</comment>